<feature type="transmembrane region" description="Helical" evidence="10">
    <location>
        <begin position="161"/>
        <end position="181"/>
    </location>
</feature>
<evidence type="ECO:0000256" key="7">
    <source>
        <dbReference type="ARBA" id="ARBA00023128"/>
    </source>
</evidence>
<keyword evidence="4" id="KW-0999">Mitochondrion inner membrane</keyword>
<evidence type="ECO:0000259" key="11">
    <source>
        <dbReference type="Pfam" id="PF02096"/>
    </source>
</evidence>
<proteinExistence type="inferred from homology"/>
<feature type="transmembrane region" description="Helical" evidence="10">
    <location>
        <begin position="226"/>
        <end position="255"/>
    </location>
</feature>
<name>A0A9P7KNH6_9AGAR</name>
<evidence type="ECO:0000256" key="3">
    <source>
        <dbReference type="ARBA" id="ARBA00022692"/>
    </source>
</evidence>
<evidence type="ECO:0000256" key="2">
    <source>
        <dbReference type="ARBA" id="ARBA00009877"/>
    </source>
</evidence>
<dbReference type="CDD" id="cd20069">
    <property type="entry name" value="5TM_Oxa1-like"/>
    <property type="match status" value="1"/>
</dbReference>
<keyword evidence="7" id="KW-0496">Mitochondrion</keyword>
<dbReference type="InterPro" id="IPR001708">
    <property type="entry name" value="YidC/ALB3/OXA1/COX18"/>
</dbReference>
<dbReference type="OrthoDB" id="2148490at2759"/>
<evidence type="ECO:0000256" key="5">
    <source>
        <dbReference type="ARBA" id="ARBA00022946"/>
    </source>
</evidence>
<keyword evidence="3 9" id="KW-0812">Transmembrane</keyword>
<evidence type="ECO:0000256" key="1">
    <source>
        <dbReference type="ARBA" id="ARBA00004448"/>
    </source>
</evidence>
<evidence type="ECO:0000256" key="8">
    <source>
        <dbReference type="ARBA" id="ARBA00023136"/>
    </source>
</evidence>
<feature type="transmembrane region" description="Helical" evidence="10">
    <location>
        <begin position="284"/>
        <end position="307"/>
    </location>
</feature>
<dbReference type="GO" id="GO:0032977">
    <property type="term" value="F:membrane insertase activity"/>
    <property type="evidence" value="ECO:0007669"/>
    <property type="project" value="InterPro"/>
</dbReference>
<dbReference type="GO" id="GO:0032979">
    <property type="term" value="P:protein insertion into mitochondrial inner membrane from matrix"/>
    <property type="evidence" value="ECO:0007669"/>
    <property type="project" value="TreeGrafter"/>
</dbReference>
<dbReference type="Pfam" id="PF02096">
    <property type="entry name" value="60KD_IMP"/>
    <property type="match status" value="1"/>
</dbReference>
<protein>
    <recommendedName>
        <fullName evidence="11">Membrane insertase YidC/Oxa/ALB C-terminal domain-containing protein</fullName>
    </recommendedName>
</protein>
<reference evidence="12" key="1">
    <citation type="submission" date="2021-02" db="EMBL/GenBank/DDBJ databases">
        <authorList>
            <person name="Nieuwenhuis M."/>
            <person name="Van De Peppel L.J.J."/>
        </authorList>
    </citation>
    <scope>NUCLEOTIDE SEQUENCE</scope>
    <source>
        <strain evidence="12">D49</strain>
    </source>
</reference>
<evidence type="ECO:0000313" key="13">
    <source>
        <dbReference type="Proteomes" id="UP000717328"/>
    </source>
</evidence>
<keyword evidence="6 10" id="KW-1133">Transmembrane helix</keyword>
<keyword evidence="5" id="KW-0809">Transit peptide</keyword>
<feature type="domain" description="Membrane insertase YidC/Oxa/ALB C-terminal" evidence="11">
    <location>
        <begin position="161"/>
        <end position="357"/>
    </location>
</feature>
<feature type="transmembrane region" description="Helical" evidence="10">
    <location>
        <begin position="319"/>
        <end position="343"/>
    </location>
</feature>
<evidence type="ECO:0000256" key="4">
    <source>
        <dbReference type="ARBA" id="ARBA00022792"/>
    </source>
</evidence>
<reference evidence="12" key="2">
    <citation type="submission" date="2021-10" db="EMBL/GenBank/DDBJ databases">
        <title>Phylogenomics reveals ancestral predisposition of the termite-cultivated fungus Termitomyces towards a domesticated lifestyle.</title>
        <authorList>
            <person name="Auxier B."/>
            <person name="Grum-Grzhimaylo A."/>
            <person name="Cardenas M.E."/>
            <person name="Lodge J.D."/>
            <person name="Laessoe T."/>
            <person name="Pedersen O."/>
            <person name="Smith M.E."/>
            <person name="Kuyper T.W."/>
            <person name="Franco-Molano E.A."/>
            <person name="Baroni T.J."/>
            <person name="Aanen D.K."/>
        </authorList>
    </citation>
    <scope>NUCLEOTIDE SEQUENCE</scope>
    <source>
        <strain evidence="12">D49</strain>
    </source>
</reference>
<gene>
    <name evidence="12" type="ORF">H0H81_012360</name>
</gene>
<evidence type="ECO:0000256" key="10">
    <source>
        <dbReference type="SAM" id="Phobius"/>
    </source>
</evidence>
<organism evidence="12 13">
    <name type="scientific">Sphagnurus paluster</name>
    <dbReference type="NCBI Taxonomy" id="117069"/>
    <lineage>
        <taxon>Eukaryota</taxon>
        <taxon>Fungi</taxon>
        <taxon>Dikarya</taxon>
        <taxon>Basidiomycota</taxon>
        <taxon>Agaricomycotina</taxon>
        <taxon>Agaricomycetes</taxon>
        <taxon>Agaricomycetidae</taxon>
        <taxon>Agaricales</taxon>
        <taxon>Tricholomatineae</taxon>
        <taxon>Lyophyllaceae</taxon>
        <taxon>Sphagnurus</taxon>
    </lineage>
</organism>
<comment type="subcellular location">
    <subcellularLocation>
        <location evidence="9">Membrane</location>
        <topology evidence="9">Multi-pass membrane protein</topology>
    </subcellularLocation>
    <subcellularLocation>
        <location evidence="1">Mitochondrion inner membrane</location>
        <topology evidence="1">Multi-pass membrane protein</topology>
    </subcellularLocation>
</comment>
<dbReference type="Proteomes" id="UP000717328">
    <property type="component" value="Unassembled WGS sequence"/>
</dbReference>
<dbReference type="AlphaFoldDB" id="A0A9P7KNH6"/>
<keyword evidence="8 10" id="KW-0472">Membrane</keyword>
<keyword evidence="13" id="KW-1185">Reference proteome</keyword>
<evidence type="ECO:0000313" key="12">
    <source>
        <dbReference type="EMBL" id="KAG5653551.1"/>
    </source>
</evidence>
<comment type="similarity">
    <text evidence="2 9">Belongs to the OXA1/ALB3/YidC family.</text>
</comment>
<dbReference type="GO" id="GO:0005743">
    <property type="term" value="C:mitochondrial inner membrane"/>
    <property type="evidence" value="ECO:0007669"/>
    <property type="project" value="UniProtKB-SubCell"/>
</dbReference>
<dbReference type="PANTHER" id="PTHR12428:SF66">
    <property type="entry name" value="MITOCHONDRIAL INNER MEMBRANE PROTEIN OXA1L"/>
    <property type="match status" value="1"/>
</dbReference>
<dbReference type="EMBL" id="JABCKI010000046">
    <property type="protein sequence ID" value="KAG5653551.1"/>
    <property type="molecule type" value="Genomic_DNA"/>
</dbReference>
<evidence type="ECO:0000256" key="9">
    <source>
        <dbReference type="RuleBase" id="RU003945"/>
    </source>
</evidence>
<accession>A0A9P7KNH6</accession>
<comment type="caution">
    <text evidence="12">The sequence shown here is derived from an EMBL/GenBank/DDBJ whole genome shotgun (WGS) entry which is preliminary data.</text>
</comment>
<dbReference type="PANTHER" id="PTHR12428">
    <property type="entry name" value="OXA1"/>
    <property type="match status" value="1"/>
</dbReference>
<evidence type="ECO:0000256" key="6">
    <source>
        <dbReference type="ARBA" id="ARBA00022989"/>
    </source>
</evidence>
<sequence>MALAGALGSTARLGSLRVAGYRLAPRLPCAVAPNARSFSVLLQRSTRHSINRSQLLLLTARRNASTEAPAVSNGPAATPLDESVASGAATIPPDVVHVDAATVDTSGASEVLTGLADSVTTHLPAALQYGDLAALGLISWTPAGLIRWSIELINVTTGLPWFWTIVGASLFWKAVLIPISIKSLRNSSRLLPLQPHIVKLQAEMEAVRKTGDKLAMQRTALKIRKLYSDAGVSMGATALVPFIQIPVTLGMFFGIKKLCDLPLPQLMNSGLDILPNLTVADPYMILPIALCAAVNVQISIGAAELNLTERPEMGHIMNGLRLLSVAGIWVMSAFPSGLMVSLLTTSVATTLQSYLLQQPRIRTALDIPIVPREARGQLPSPRESVDYVIAKWKSKVNEAKSQAAAGQRRR</sequence>
<dbReference type="InterPro" id="IPR028055">
    <property type="entry name" value="YidC/Oxa/ALB_C"/>
</dbReference>